<organism evidence="2 3">
    <name type="scientific">Austropuccinia psidii MF-1</name>
    <dbReference type="NCBI Taxonomy" id="1389203"/>
    <lineage>
        <taxon>Eukaryota</taxon>
        <taxon>Fungi</taxon>
        <taxon>Dikarya</taxon>
        <taxon>Basidiomycota</taxon>
        <taxon>Pucciniomycotina</taxon>
        <taxon>Pucciniomycetes</taxon>
        <taxon>Pucciniales</taxon>
        <taxon>Sphaerophragmiaceae</taxon>
        <taxon>Austropuccinia</taxon>
    </lineage>
</organism>
<dbReference type="AlphaFoldDB" id="A0A9Q3GZJ3"/>
<dbReference type="Proteomes" id="UP000765509">
    <property type="component" value="Unassembled WGS sequence"/>
</dbReference>
<sequence length="108" mass="12144">MDQQSTSNLPPLPPQATVKEQSYTAYTPGGSPSEPSLPRPVRPETSPSLLIPGPRPTSTPATEARTQSIRRRVFASTPTHPRTLHQEITRFYNPIVKLRDKYYNLIFD</sequence>
<protein>
    <submittedName>
        <fullName evidence="2">Uncharacterized protein</fullName>
    </submittedName>
</protein>
<name>A0A9Q3GZJ3_9BASI</name>
<evidence type="ECO:0000313" key="2">
    <source>
        <dbReference type="EMBL" id="MBW0485711.1"/>
    </source>
</evidence>
<feature type="region of interest" description="Disordered" evidence="1">
    <location>
        <begin position="1"/>
        <end position="68"/>
    </location>
</feature>
<evidence type="ECO:0000313" key="3">
    <source>
        <dbReference type="Proteomes" id="UP000765509"/>
    </source>
</evidence>
<keyword evidence="3" id="KW-1185">Reference proteome</keyword>
<comment type="caution">
    <text evidence="2">The sequence shown here is derived from an EMBL/GenBank/DDBJ whole genome shotgun (WGS) entry which is preliminary data.</text>
</comment>
<gene>
    <name evidence="2" type="ORF">O181_025426</name>
</gene>
<proteinExistence type="predicted"/>
<reference evidence="2" key="1">
    <citation type="submission" date="2021-03" db="EMBL/GenBank/DDBJ databases">
        <title>Draft genome sequence of rust myrtle Austropuccinia psidii MF-1, a brazilian biotype.</title>
        <authorList>
            <person name="Quecine M.C."/>
            <person name="Pachon D.M.R."/>
            <person name="Bonatelli M.L."/>
            <person name="Correr F.H."/>
            <person name="Franceschini L.M."/>
            <person name="Leite T.F."/>
            <person name="Margarido G.R.A."/>
            <person name="Almeida C.A."/>
            <person name="Ferrarezi J.A."/>
            <person name="Labate C.A."/>
        </authorList>
    </citation>
    <scope>NUCLEOTIDE SEQUENCE</scope>
    <source>
        <strain evidence="2">MF-1</strain>
    </source>
</reference>
<dbReference type="EMBL" id="AVOT02008294">
    <property type="protein sequence ID" value="MBW0485711.1"/>
    <property type="molecule type" value="Genomic_DNA"/>
</dbReference>
<accession>A0A9Q3GZJ3</accession>
<evidence type="ECO:0000256" key="1">
    <source>
        <dbReference type="SAM" id="MobiDB-lite"/>
    </source>
</evidence>
<feature type="compositionally biased region" description="Polar residues" evidence="1">
    <location>
        <begin position="56"/>
        <end position="67"/>
    </location>
</feature>